<keyword evidence="3" id="KW-1185">Reference proteome</keyword>
<evidence type="ECO:0000313" key="3">
    <source>
        <dbReference type="Proteomes" id="UP000625316"/>
    </source>
</evidence>
<dbReference type="RefSeq" id="WP_264323138.1">
    <property type="nucleotide sequence ID" value="NZ_JADEXQ010000002.1"/>
</dbReference>
<sequence length="91" mass="9774">MNSRNFHNKHLRAQVADPDRIAHGSNSHQNGNHPAFLGNLLVGLATPPMILAVIGSHTVTQSISAISQLSEDLLRGDRLPVLHFPTPPGSN</sequence>
<proteinExistence type="predicted"/>
<feature type="compositionally biased region" description="Basic residues" evidence="1">
    <location>
        <begin position="1"/>
        <end position="12"/>
    </location>
</feature>
<dbReference type="Proteomes" id="UP000625316">
    <property type="component" value="Unassembled WGS sequence"/>
</dbReference>
<dbReference type="EMBL" id="JADEXQ010000002">
    <property type="protein sequence ID" value="MBE9028317.1"/>
    <property type="molecule type" value="Genomic_DNA"/>
</dbReference>
<organism evidence="2 3">
    <name type="scientific">Romeriopsis navalis LEGE 11480</name>
    <dbReference type="NCBI Taxonomy" id="2777977"/>
    <lineage>
        <taxon>Bacteria</taxon>
        <taxon>Bacillati</taxon>
        <taxon>Cyanobacteriota</taxon>
        <taxon>Cyanophyceae</taxon>
        <taxon>Leptolyngbyales</taxon>
        <taxon>Leptolyngbyaceae</taxon>
        <taxon>Romeriopsis</taxon>
        <taxon>Romeriopsis navalis</taxon>
    </lineage>
</organism>
<accession>A0A928VII7</accession>
<reference evidence="2" key="1">
    <citation type="submission" date="2020-10" db="EMBL/GenBank/DDBJ databases">
        <authorList>
            <person name="Castelo-Branco R."/>
            <person name="Eusebio N."/>
            <person name="Adriana R."/>
            <person name="Vieira A."/>
            <person name="Brugerolle De Fraissinette N."/>
            <person name="Rezende De Castro R."/>
            <person name="Schneider M.P."/>
            <person name="Vasconcelos V."/>
            <person name="Leao P.N."/>
        </authorList>
    </citation>
    <scope>NUCLEOTIDE SEQUENCE</scope>
    <source>
        <strain evidence="2">LEGE 11480</strain>
    </source>
</reference>
<dbReference type="AlphaFoldDB" id="A0A928VII7"/>
<evidence type="ECO:0000256" key="1">
    <source>
        <dbReference type="SAM" id="MobiDB-lite"/>
    </source>
</evidence>
<evidence type="ECO:0000313" key="2">
    <source>
        <dbReference type="EMBL" id="MBE9028317.1"/>
    </source>
</evidence>
<gene>
    <name evidence="2" type="ORF">IQ266_00920</name>
</gene>
<name>A0A928VII7_9CYAN</name>
<comment type="caution">
    <text evidence="2">The sequence shown here is derived from an EMBL/GenBank/DDBJ whole genome shotgun (WGS) entry which is preliminary data.</text>
</comment>
<feature type="region of interest" description="Disordered" evidence="1">
    <location>
        <begin position="1"/>
        <end position="31"/>
    </location>
</feature>
<protein>
    <submittedName>
        <fullName evidence="2">Uncharacterized protein</fullName>
    </submittedName>
</protein>